<protein>
    <recommendedName>
        <fullName evidence="3">Peptidase S9 prolyl oligopeptidase catalytic domain-containing protein</fullName>
    </recommendedName>
</protein>
<dbReference type="SUPFAM" id="SSF82171">
    <property type="entry name" value="DPP6 N-terminal domain-like"/>
    <property type="match status" value="1"/>
</dbReference>
<name>A0ABP9BYN6_9GAMM</name>
<dbReference type="InterPro" id="IPR015943">
    <property type="entry name" value="WD40/YVTN_repeat-like_dom_sf"/>
</dbReference>
<feature type="compositionally biased region" description="Low complexity" evidence="2">
    <location>
        <begin position="838"/>
        <end position="862"/>
    </location>
</feature>
<dbReference type="InterPro" id="IPR001375">
    <property type="entry name" value="Peptidase_S9_cat"/>
</dbReference>
<dbReference type="PANTHER" id="PTHR42776">
    <property type="entry name" value="SERINE PEPTIDASE S9 FAMILY MEMBER"/>
    <property type="match status" value="1"/>
</dbReference>
<comment type="caution">
    <text evidence="4">The sequence shown here is derived from an EMBL/GenBank/DDBJ whole genome shotgun (WGS) entry which is preliminary data.</text>
</comment>
<evidence type="ECO:0000313" key="4">
    <source>
        <dbReference type="EMBL" id="GAA4801984.1"/>
    </source>
</evidence>
<accession>A0ABP9BYN6</accession>
<organism evidence="4 5">
    <name type="scientific">Lysobacter hankyongensis</name>
    <dbReference type="NCBI Taxonomy" id="1176535"/>
    <lineage>
        <taxon>Bacteria</taxon>
        <taxon>Pseudomonadati</taxon>
        <taxon>Pseudomonadota</taxon>
        <taxon>Gammaproteobacteria</taxon>
        <taxon>Lysobacterales</taxon>
        <taxon>Lysobacteraceae</taxon>
        <taxon>Lysobacter</taxon>
    </lineage>
</organism>
<reference evidence="5" key="1">
    <citation type="journal article" date="2019" name="Int. J. Syst. Evol. Microbiol.">
        <title>The Global Catalogue of Microorganisms (GCM) 10K type strain sequencing project: providing services to taxonomists for standard genome sequencing and annotation.</title>
        <authorList>
            <consortium name="The Broad Institute Genomics Platform"/>
            <consortium name="The Broad Institute Genome Sequencing Center for Infectious Disease"/>
            <person name="Wu L."/>
            <person name="Ma J."/>
        </authorList>
    </citation>
    <scope>NUCLEOTIDE SEQUENCE [LARGE SCALE GENOMIC DNA]</scope>
    <source>
        <strain evidence="5">JCM 18204</strain>
    </source>
</reference>
<dbReference type="PANTHER" id="PTHR42776:SF27">
    <property type="entry name" value="DIPEPTIDYL PEPTIDASE FAMILY MEMBER 6"/>
    <property type="match status" value="1"/>
</dbReference>
<keyword evidence="1" id="KW-0378">Hydrolase</keyword>
<dbReference type="Pfam" id="PF00326">
    <property type="entry name" value="Peptidase_S9"/>
    <property type="match status" value="1"/>
</dbReference>
<evidence type="ECO:0000256" key="2">
    <source>
        <dbReference type="SAM" id="MobiDB-lite"/>
    </source>
</evidence>
<gene>
    <name evidence="4" type="ORF">GCM10023307_30750</name>
</gene>
<dbReference type="RefSeq" id="WP_345304235.1">
    <property type="nucleotide sequence ID" value="NZ_BAABJE010000017.1"/>
</dbReference>
<dbReference type="Gene3D" id="3.40.50.1820">
    <property type="entry name" value="alpha/beta hydrolase"/>
    <property type="match status" value="1"/>
</dbReference>
<evidence type="ECO:0000256" key="1">
    <source>
        <dbReference type="ARBA" id="ARBA00022801"/>
    </source>
</evidence>
<feature type="domain" description="Peptidase S9 prolyl oligopeptidase catalytic" evidence="3">
    <location>
        <begin position="625"/>
        <end position="835"/>
    </location>
</feature>
<dbReference type="Gene3D" id="2.130.10.10">
    <property type="entry name" value="YVTN repeat-like/Quinoprotein amine dehydrogenase"/>
    <property type="match status" value="1"/>
</dbReference>
<dbReference type="Proteomes" id="UP001499959">
    <property type="component" value="Unassembled WGS sequence"/>
</dbReference>
<keyword evidence="5" id="KW-1185">Reference proteome</keyword>
<sequence length="868" mass="94838">MRSSSVQIVPGRIGRRFAAWWVCLLLCCALPAQAIIREVDPGKLPKLDADEGLLLIAVDSDVQLRSVRISRQGVNLDMRSMRGVEAGRSSQLYVLPAGRYRWTSVGYIGEYRLSKDPEFGFEVKPGVLNYPGDLLFRRTSWFSAVVHVSNRGLLALDWLEKEHPALSRSQRFEYTGHYPDPFPAMYREATAQGRPAEDRTLDPPQPGTLPIALDELWRPSRLQMIELNPRGDLFAEVVVFEVPGSGKKSSKGGEGGGGWRWAINLVDIEKGSLVRLYESPKPVSRLDWADDRSLIMSIGRSHEPDALIVAHVVDTPEGRSYAKVIVPRVGGLVKVLADQPGHILFASASSSGGGRVVVHRLDVRTQKALDRFDFAATARLNHGIDNGLAFFADATGRIRMAIGIDDDGNRVLIHGVDGQYRQVMVLDEEADFDPRGLSADGNLIYGLSERDRGQRELVELDPATGKVTRTVYAKPGRDIASPMFAPSGELIGASYLDNGLLVSHYFEETNAKLYGKLQAAFPGKAVTILQRNPAGRKFLVAVSGSDKPTDVYFFDADTSKASLVSETRPWLASHAFAPATTLHAKSRDGLEIEAYLTMPRGAKGKVPLVLFPHGGPIGVRDDLYFDPEVQILASLGYAVLQVNFRGSEGFGTAFRKAGERSYGSAIEDDIDAALALALARYPLDETRMCAIGASYGGYSAMVSAIRWPGRFRCVVSIAGISDRALFFTASDTARSAERRALMEKMIGNPNTDMAEMMAYSPLYRYRELSLPILLVHGREDLRVDYEHTRRLVRMLNLAGRPPALIELADEAHGIEDDENKTRVWGAIAGFLRANLSDPPAAAPAATPVPAATTPATAAPAAPSASDKR</sequence>
<dbReference type="InterPro" id="IPR029058">
    <property type="entry name" value="AB_hydrolase_fold"/>
</dbReference>
<evidence type="ECO:0000313" key="5">
    <source>
        <dbReference type="Proteomes" id="UP001499959"/>
    </source>
</evidence>
<evidence type="ECO:0000259" key="3">
    <source>
        <dbReference type="Pfam" id="PF00326"/>
    </source>
</evidence>
<dbReference type="EMBL" id="BAABJE010000017">
    <property type="protein sequence ID" value="GAA4801984.1"/>
    <property type="molecule type" value="Genomic_DNA"/>
</dbReference>
<proteinExistence type="predicted"/>
<feature type="region of interest" description="Disordered" evidence="2">
    <location>
        <begin position="837"/>
        <end position="868"/>
    </location>
</feature>
<dbReference type="SUPFAM" id="SSF53474">
    <property type="entry name" value="alpha/beta-Hydrolases"/>
    <property type="match status" value="1"/>
</dbReference>